<dbReference type="GeneID" id="41338321"/>
<accession>A0A553IJM5</accession>
<comment type="caution">
    <text evidence="2">The sequence shown here is derived from an EMBL/GenBank/DDBJ whole genome shotgun (WGS) entry which is preliminary data.</text>
</comment>
<organism evidence="2 3">
    <name type="scientific">Acholeplasma laidlawii</name>
    <dbReference type="NCBI Taxonomy" id="2148"/>
    <lineage>
        <taxon>Bacteria</taxon>
        <taxon>Bacillati</taxon>
        <taxon>Mycoplasmatota</taxon>
        <taxon>Mollicutes</taxon>
        <taxon>Acholeplasmatales</taxon>
        <taxon>Acholeplasmataceae</taxon>
        <taxon>Acholeplasma</taxon>
    </lineage>
</organism>
<evidence type="ECO:0000313" key="3">
    <source>
        <dbReference type="Proteomes" id="UP000315938"/>
    </source>
</evidence>
<dbReference type="AlphaFoldDB" id="A0A553IJM5"/>
<dbReference type="Proteomes" id="UP000315938">
    <property type="component" value="Unassembled WGS sequence"/>
</dbReference>
<dbReference type="SUPFAM" id="SSF159888">
    <property type="entry name" value="YdhG-like"/>
    <property type="match status" value="1"/>
</dbReference>
<evidence type="ECO:0000259" key="1">
    <source>
        <dbReference type="Pfam" id="PF08818"/>
    </source>
</evidence>
<sequence length="136" mass="15452">MEITSTHIDNYLSTLEPNRLEDILVLTNLLSKVTGRSPKLWGSSIIGYGNLFYKYSTNTSGHMPIIGLSSRKQAITLYLSYDVNQFDILSSLGKYTTGKGCLYIKKLDDVHLDILEKLLYQVYDHVLNLDFVKLVD</sequence>
<dbReference type="InterPro" id="IPR014922">
    <property type="entry name" value="YdhG-like"/>
</dbReference>
<feature type="domain" description="YdhG-like" evidence="1">
    <location>
        <begin position="27"/>
        <end position="121"/>
    </location>
</feature>
<evidence type="ECO:0000313" key="2">
    <source>
        <dbReference type="EMBL" id="TRY00424.1"/>
    </source>
</evidence>
<dbReference type="Pfam" id="PF08818">
    <property type="entry name" value="DUF1801"/>
    <property type="match status" value="1"/>
</dbReference>
<dbReference type="EMBL" id="VKID01000001">
    <property type="protein sequence ID" value="TRY00424.1"/>
    <property type="molecule type" value="Genomic_DNA"/>
</dbReference>
<dbReference type="RefSeq" id="WP_012242077.1">
    <property type="nucleotide sequence ID" value="NZ_CP103951.1"/>
</dbReference>
<dbReference type="OMA" id="HYKYASG"/>
<protein>
    <submittedName>
        <fullName evidence="2">DUF1801 domain-containing protein</fullName>
    </submittedName>
</protein>
<gene>
    <name evidence="2" type="ORF">FNV44_05050</name>
</gene>
<proteinExistence type="predicted"/>
<name>A0A553IJM5_ACHLA</name>
<reference evidence="2 3" key="1">
    <citation type="submission" date="2019-07" db="EMBL/GenBank/DDBJ databases">
        <title>Genome sequence of Acholeplasma laidlawii strain with increased resistance to erythromycin.</title>
        <authorList>
            <person name="Medvedeva E.S."/>
            <person name="Baranova N.B."/>
            <person name="Siniagina M.N."/>
            <person name="Mouzykantov A."/>
            <person name="Chernova O.A."/>
            <person name="Chernov V.M."/>
        </authorList>
    </citation>
    <scope>NUCLEOTIDE SEQUENCE [LARGE SCALE GENOMIC DNA]</scope>
    <source>
        <strain evidence="2 3">PG8REry</strain>
    </source>
</reference>